<organism evidence="1 2">
    <name type="scientific">Penicillium oxalicum (strain 114-2 / CGMCC 5302)</name>
    <name type="common">Penicillium decumbens</name>
    <dbReference type="NCBI Taxonomy" id="933388"/>
    <lineage>
        <taxon>Eukaryota</taxon>
        <taxon>Fungi</taxon>
        <taxon>Dikarya</taxon>
        <taxon>Ascomycota</taxon>
        <taxon>Pezizomycotina</taxon>
        <taxon>Eurotiomycetes</taxon>
        <taxon>Eurotiomycetidae</taxon>
        <taxon>Eurotiales</taxon>
        <taxon>Aspergillaceae</taxon>
        <taxon>Penicillium</taxon>
    </lineage>
</organism>
<gene>
    <name evidence="1" type="ORF">PDE_07644</name>
</gene>
<name>S7ZQJ6_PENO1</name>
<accession>S7ZQJ6</accession>
<proteinExistence type="predicted"/>
<dbReference type="Proteomes" id="UP000019376">
    <property type="component" value="Unassembled WGS sequence"/>
</dbReference>
<dbReference type="EMBL" id="KB644414">
    <property type="protein sequence ID" value="EPS32684.1"/>
    <property type="molecule type" value="Genomic_DNA"/>
</dbReference>
<dbReference type="AlphaFoldDB" id="S7ZQJ6"/>
<reference evidence="1 2" key="1">
    <citation type="journal article" date="2013" name="PLoS ONE">
        <title>Genomic and secretomic analyses reveal unique features of the lignocellulolytic enzyme system of Penicillium decumbens.</title>
        <authorList>
            <person name="Liu G."/>
            <person name="Zhang L."/>
            <person name="Wei X."/>
            <person name="Zou G."/>
            <person name="Qin Y."/>
            <person name="Ma L."/>
            <person name="Li J."/>
            <person name="Zheng H."/>
            <person name="Wang S."/>
            <person name="Wang C."/>
            <person name="Xun L."/>
            <person name="Zhao G.-P."/>
            <person name="Zhou Z."/>
            <person name="Qu Y."/>
        </authorList>
    </citation>
    <scope>NUCLEOTIDE SEQUENCE [LARGE SCALE GENOMIC DNA]</scope>
    <source>
        <strain evidence="2">114-2 / CGMCC 5302</strain>
    </source>
</reference>
<evidence type="ECO:0000313" key="2">
    <source>
        <dbReference type="Proteomes" id="UP000019376"/>
    </source>
</evidence>
<keyword evidence="2" id="KW-1185">Reference proteome</keyword>
<evidence type="ECO:0000313" key="1">
    <source>
        <dbReference type="EMBL" id="EPS32684.1"/>
    </source>
</evidence>
<dbReference type="HOGENOM" id="CLU_3428537_0_0_1"/>
<sequence length="20" mass="2267">MRARIFYCSGSTADSDPLIY</sequence>
<protein>
    <submittedName>
        <fullName evidence="1">Uncharacterized protein</fullName>
    </submittedName>
</protein>